<accession>A0A8D8MWT8</accession>
<organism evidence="1">
    <name type="scientific">Culex pipiens</name>
    <name type="common">House mosquito</name>
    <dbReference type="NCBI Taxonomy" id="7175"/>
    <lineage>
        <taxon>Eukaryota</taxon>
        <taxon>Metazoa</taxon>
        <taxon>Ecdysozoa</taxon>
        <taxon>Arthropoda</taxon>
        <taxon>Hexapoda</taxon>
        <taxon>Insecta</taxon>
        <taxon>Pterygota</taxon>
        <taxon>Neoptera</taxon>
        <taxon>Endopterygota</taxon>
        <taxon>Diptera</taxon>
        <taxon>Nematocera</taxon>
        <taxon>Culicoidea</taxon>
        <taxon>Culicidae</taxon>
        <taxon>Culicinae</taxon>
        <taxon>Culicini</taxon>
        <taxon>Culex</taxon>
        <taxon>Culex</taxon>
    </lineage>
</organism>
<protein>
    <submittedName>
        <fullName evidence="1">(northern house mosquito) hypothetical protein</fullName>
    </submittedName>
</protein>
<dbReference type="EMBL" id="HBUE01228550">
    <property type="protein sequence ID" value="CAG6543428.1"/>
    <property type="molecule type" value="Transcribed_RNA"/>
</dbReference>
<dbReference type="EMBL" id="HBUE01228552">
    <property type="protein sequence ID" value="CAG6543431.1"/>
    <property type="molecule type" value="Transcribed_RNA"/>
</dbReference>
<dbReference type="AlphaFoldDB" id="A0A8D8MWT8"/>
<evidence type="ECO:0000313" key="1">
    <source>
        <dbReference type="EMBL" id="CAG6543428.1"/>
    </source>
</evidence>
<reference evidence="1" key="1">
    <citation type="submission" date="2021-05" db="EMBL/GenBank/DDBJ databases">
        <authorList>
            <person name="Alioto T."/>
            <person name="Alioto T."/>
            <person name="Gomez Garrido J."/>
        </authorList>
    </citation>
    <scope>NUCLEOTIDE SEQUENCE</scope>
</reference>
<sequence length="110" mass="12675">MFLFVVVLNGEKALSKWGSLITWQVATSFPCPACVCFLHQVAPTSKSRSTARETPLIITTREKKGCFSWFVDEWEKLSSAFPRNELVLPSRSWSSTQLRRFETDFKLARR</sequence>
<dbReference type="EMBL" id="HBUE01335311">
    <property type="protein sequence ID" value="CAG6595550.1"/>
    <property type="molecule type" value="Transcribed_RNA"/>
</dbReference>
<name>A0A8D8MWT8_CULPI</name>
<proteinExistence type="predicted"/>
<dbReference type="EMBL" id="HBUE01335313">
    <property type="protein sequence ID" value="CAG6595553.1"/>
    <property type="molecule type" value="Transcribed_RNA"/>
</dbReference>